<dbReference type="AlphaFoldDB" id="A0AAD5LXZ6"/>
<feature type="transmembrane region" description="Helical" evidence="1">
    <location>
        <begin position="221"/>
        <end position="243"/>
    </location>
</feature>
<keyword evidence="1" id="KW-0812">Transmembrane</keyword>
<reference evidence="2" key="1">
    <citation type="submission" date="2021-06" db="EMBL/GenBank/DDBJ databases">
        <title>Parelaphostrongylus tenuis whole genome reference sequence.</title>
        <authorList>
            <person name="Garwood T.J."/>
            <person name="Larsen P.A."/>
            <person name="Fountain-Jones N.M."/>
            <person name="Garbe J.R."/>
            <person name="Macchietto M.G."/>
            <person name="Kania S.A."/>
            <person name="Gerhold R.W."/>
            <person name="Richards J.E."/>
            <person name="Wolf T.M."/>
        </authorList>
    </citation>
    <scope>NUCLEOTIDE SEQUENCE</scope>
    <source>
        <strain evidence="2">MNPRO001-30</strain>
        <tissue evidence="2">Meninges</tissue>
    </source>
</reference>
<evidence type="ECO:0008006" key="4">
    <source>
        <dbReference type="Google" id="ProtNLM"/>
    </source>
</evidence>
<sequence>MRLSTAVVSYRRWNELATAFLQTKRGRRLRVGLLGLTVVTYPLVSLLTNGPLVDLSFPLRYSVEKLPERLQTIADEEYARFLETEMRVPKDAVVTHHLGKSIGEYETLASGSLGVRTGLHLAVPFHVSFKNVDEALEYFRKNNVHHIDTLGVKVPVEWDTTVGKELVSTLVLSDDALRFIFLRDLYAHDGYAALAQRSISWSSWTAFTSLFTYWLHKSSKLLGGTAMSFVTLYVIFVSAAWYANRQWDYLYRYVTDVHADSVAARSSFGHCEGGKEWYWKQLKQFRIIRDISSDLKPKIKPSGDVRGIPTPVIIRFDHLKDLNEEDDDLKQVVVGDD</sequence>
<dbReference type="PANTHER" id="PTHR21824:SF4">
    <property type="entry name" value="TRANSMEMBRANE PROTEIN 177"/>
    <property type="match status" value="1"/>
</dbReference>
<dbReference type="InterPro" id="IPR026620">
    <property type="entry name" value="TMEM177"/>
</dbReference>
<comment type="caution">
    <text evidence="2">The sequence shown here is derived from an EMBL/GenBank/DDBJ whole genome shotgun (WGS) entry which is preliminary data.</text>
</comment>
<evidence type="ECO:0000313" key="3">
    <source>
        <dbReference type="Proteomes" id="UP001196413"/>
    </source>
</evidence>
<organism evidence="2 3">
    <name type="scientific">Parelaphostrongylus tenuis</name>
    <name type="common">Meningeal worm</name>
    <dbReference type="NCBI Taxonomy" id="148309"/>
    <lineage>
        <taxon>Eukaryota</taxon>
        <taxon>Metazoa</taxon>
        <taxon>Ecdysozoa</taxon>
        <taxon>Nematoda</taxon>
        <taxon>Chromadorea</taxon>
        <taxon>Rhabditida</taxon>
        <taxon>Rhabditina</taxon>
        <taxon>Rhabditomorpha</taxon>
        <taxon>Strongyloidea</taxon>
        <taxon>Metastrongylidae</taxon>
        <taxon>Parelaphostrongylus</taxon>
    </lineage>
</organism>
<proteinExistence type="predicted"/>
<dbReference type="PANTHER" id="PTHR21824">
    <property type="entry name" value="TRANSMEMBRANE PROTEIN 177"/>
    <property type="match status" value="1"/>
</dbReference>
<dbReference type="Proteomes" id="UP001196413">
    <property type="component" value="Unassembled WGS sequence"/>
</dbReference>
<name>A0AAD5LXZ6_PARTN</name>
<gene>
    <name evidence="2" type="ORF">KIN20_004158</name>
</gene>
<keyword evidence="1" id="KW-0472">Membrane</keyword>
<accession>A0AAD5LXZ6</accession>
<feature type="transmembrane region" description="Helical" evidence="1">
    <location>
        <begin position="31"/>
        <end position="52"/>
    </location>
</feature>
<evidence type="ECO:0000256" key="1">
    <source>
        <dbReference type="SAM" id="Phobius"/>
    </source>
</evidence>
<evidence type="ECO:0000313" key="2">
    <source>
        <dbReference type="EMBL" id="KAJ1348767.1"/>
    </source>
</evidence>
<dbReference type="EMBL" id="JAHQIW010000561">
    <property type="protein sequence ID" value="KAJ1348767.1"/>
    <property type="molecule type" value="Genomic_DNA"/>
</dbReference>
<keyword evidence="1" id="KW-1133">Transmembrane helix</keyword>
<protein>
    <recommendedName>
        <fullName evidence="4">Transmembrane protein 177</fullName>
    </recommendedName>
</protein>
<keyword evidence="3" id="KW-1185">Reference proteome</keyword>
<dbReference type="GO" id="GO:0016020">
    <property type="term" value="C:membrane"/>
    <property type="evidence" value="ECO:0007669"/>
    <property type="project" value="TreeGrafter"/>
</dbReference>